<sequence length="56" mass="6271">MIGRFQAAYTTPLLSHFPFHLSFIRSGLVWVGLAEGFGWLELPSNLFSFVGTPLPF</sequence>
<gene>
    <name evidence="1" type="ORF">FSB_LOCUS52400</name>
</gene>
<protein>
    <submittedName>
        <fullName evidence="1">Uncharacterized protein</fullName>
    </submittedName>
</protein>
<reference evidence="1" key="1">
    <citation type="submission" date="2018-02" db="EMBL/GenBank/DDBJ databases">
        <authorList>
            <person name="Cohen D.B."/>
            <person name="Kent A.D."/>
        </authorList>
    </citation>
    <scope>NUCLEOTIDE SEQUENCE</scope>
</reference>
<name>A0A2N9IJ90_FAGSY</name>
<organism evidence="1">
    <name type="scientific">Fagus sylvatica</name>
    <name type="common">Beechnut</name>
    <dbReference type="NCBI Taxonomy" id="28930"/>
    <lineage>
        <taxon>Eukaryota</taxon>
        <taxon>Viridiplantae</taxon>
        <taxon>Streptophyta</taxon>
        <taxon>Embryophyta</taxon>
        <taxon>Tracheophyta</taxon>
        <taxon>Spermatophyta</taxon>
        <taxon>Magnoliopsida</taxon>
        <taxon>eudicotyledons</taxon>
        <taxon>Gunneridae</taxon>
        <taxon>Pentapetalae</taxon>
        <taxon>rosids</taxon>
        <taxon>fabids</taxon>
        <taxon>Fagales</taxon>
        <taxon>Fagaceae</taxon>
        <taxon>Fagus</taxon>
    </lineage>
</organism>
<accession>A0A2N9IJ90</accession>
<proteinExistence type="predicted"/>
<evidence type="ECO:0000313" key="1">
    <source>
        <dbReference type="EMBL" id="SPD24518.1"/>
    </source>
</evidence>
<dbReference type="EMBL" id="OIVN01005918">
    <property type="protein sequence ID" value="SPD24518.1"/>
    <property type="molecule type" value="Genomic_DNA"/>
</dbReference>
<dbReference type="AlphaFoldDB" id="A0A2N9IJ90"/>